<dbReference type="EMBL" id="CM045761">
    <property type="protein sequence ID" value="KAI8013098.1"/>
    <property type="molecule type" value="Genomic_DNA"/>
</dbReference>
<dbReference type="Proteomes" id="UP001060215">
    <property type="component" value="Chromosome 4"/>
</dbReference>
<comment type="caution">
    <text evidence="1">The sequence shown here is derived from an EMBL/GenBank/DDBJ whole genome shotgun (WGS) entry which is preliminary data.</text>
</comment>
<gene>
    <name evidence="1" type="ORF">LOK49_LG05G00238</name>
</gene>
<evidence type="ECO:0000313" key="2">
    <source>
        <dbReference type="Proteomes" id="UP001060215"/>
    </source>
</evidence>
<sequence>MTSTSTFSNYPPLTLACPMDARLSSLPLPALSLNFSWPSRSSMNPSSNSSENAAPDCIVSDMYHPWTADLGAHLSIPRFLFYGTGLFSLCCEESIRRYAPHDKVNSDAETFALPGLPDDKIIFTKRKIPYWFKEKGIGYGQFIDETTVAHLTPMLLL</sequence>
<protein>
    <submittedName>
        <fullName evidence="1">Scopoletin glucosyltransferase</fullName>
    </submittedName>
</protein>
<accession>A0ACC0HHL9</accession>
<name>A0ACC0HHL9_9ERIC</name>
<keyword evidence="2" id="KW-1185">Reference proteome</keyword>
<proteinExistence type="predicted"/>
<evidence type="ECO:0000313" key="1">
    <source>
        <dbReference type="EMBL" id="KAI8013098.1"/>
    </source>
</evidence>
<organism evidence="1 2">
    <name type="scientific">Camellia lanceoleosa</name>
    <dbReference type="NCBI Taxonomy" id="1840588"/>
    <lineage>
        <taxon>Eukaryota</taxon>
        <taxon>Viridiplantae</taxon>
        <taxon>Streptophyta</taxon>
        <taxon>Embryophyta</taxon>
        <taxon>Tracheophyta</taxon>
        <taxon>Spermatophyta</taxon>
        <taxon>Magnoliopsida</taxon>
        <taxon>eudicotyledons</taxon>
        <taxon>Gunneridae</taxon>
        <taxon>Pentapetalae</taxon>
        <taxon>asterids</taxon>
        <taxon>Ericales</taxon>
        <taxon>Theaceae</taxon>
        <taxon>Camellia</taxon>
    </lineage>
</organism>
<reference evidence="1 2" key="1">
    <citation type="journal article" date="2022" name="Plant J.">
        <title>Chromosome-level genome of Camellia lanceoleosa provides a valuable resource for understanding genome evolution and self-incompatibility.</title>
        <authorList>
            <person name="Gong W."/>
            <person name="Xiao S."/>
            <person name="Wang L."/>
            <person name="Liao Z."/>
            <person name="Chang Y."/>
            <person name="Mo W."/>
            <person name="Hu G."/>
            <person name="Li W."/>
            <person name="Zhao G."/>
            <person name="Zhu H."/>
            <person name="Hu X."/>
            <person name="Ji K."/>
            <person name="Xiang X."/>
            <person name="Song Q."/>
            <person name="Yuan D."/>
            <person name="Jin S."/>
            <person name="Zhang L."/>
        </authorList>
    </citation>
    <scope>NUCLEOTIDE SEQUENCE [LARGE SCALE GENOMIC DNA]</scope>
    <source>
        <strain evidence="1">SQ_2022a</strain>
    </source>
</reference>